<gene>
    <name evidence="1" type="ORF">DN757_01670</name>
</gene>
<dbReference type="Proteomes" id="UP000249204">
    <property type="component" value="Unassembled WGS sequence"/>
</dbReference>
<dbReference type="RefSeq" id="WP_111268542.1">
    <property type="nucleotide sequence ID" value="NZ_QKWW01000006.1"/>
</dbReference>
<evidence type="ECO:0000313" key="1">
    <source>
        <dbReference type="EMBL" id="PZT57391.1"/>
    </source>
</evidence>
<reference evidence="1 2" key="1">
    <citation type="submission" date="2018-06" db="EMBL/GenBank/DDBJ databases">
        <title>Isolation of heavy metals resistant Paenibacillus silvae NC2 from Gold-Copper mine in ZiJin, China.</title>
        <authorList>
            <person name="Xu J."/>
            <person name="Mazhar H.S."/>
            <person name="Rensing C."/>
        </authorList>
    </citation>
    <scope>NUCLEOTIDE SEQUENCE [LARGE SCALE GENOMIC DNA]</scope>
    <source>
        <strain evidence="1 2">NC2</strain>
    </source>
</reference>
<protein>
    <submittedName>
        <fullName evidence="1">Uncharacterized protein</fullName>
    </submittedName>
</protein>
<comment type="caution">
    <text evidence="1">The sequence shown here is derived from an EMBL/GenBank/DDBJ whole genome shotgun (WGS) entry which is preliminary data.</text>
</comment>
<accession>A0A2W6NNJ4</accession>
<proteinExistence type="predicted"/>
<dbReference type="EMBL" id="QKWW01000006">
    <property type="protein sequence ID" value="PZT57391.1"/>
    <property type="molecule type" value="Genomic_DNA"/>
</dbReference>
<dbReference type="AlphaFoldDB" id="A0A2W6NNJ4"/>
<evidence type="ECO:0000313" key="2">
    <source>
        <dbReference type="Proteomes" id="UP000249204"/>
    </source>
</evidence>
<name>A0A2W6NNJ4_9BACL</name>
<sequence>MNEINQKINESYERFMKTDKEERMLVSEQVVECMDTQVRNMVNLWMEKFKLEECPEVWVKLYAYLMDLEETLKKSLDA</sequence>
<organism evidence="1 2">
    <name type="scientific">Paenibacillus silvae</name>
    <dbReference type="NCBI Taxonomy" id="1325358"/>
    <lineage>
        <taxon>Bacteria</taxon>
        <taxon>Bacillati</taxon>
        <taxon>Bacillota</taxon>
        <taxon>Bacilli</taxon>
        <taxon>Bacillales</taxon>
        <taxon>Paenibacillaceae</taxon>
        <taxon>Paenibacillus</taxon>
    </lineage>
</organism>